<keyword evidence="3" id="KW-1185">Reference proteome</keyword>
<dbReference type="EMBL" id="CAUYUJ010014904">
    <property type="protein sequence ID" value="CAK0847490.1"/>
    <property type="molecule type" value="Genomic_DNA"/>
</dbReference>
<sequence>MHRGIQADALDTPEASPTRASTADTAELGTDPDVRFVLFESDTDASAEDDPLEGFGGASSMLEQIQLRGLPAILRTRGAQCSPALAPSWTLVKHTYVTNRVRAI</sequence>
<comment type="caution">
    <text evidence="2">The sequence shown here is derived from an EMBL/GenBank/DDBJ whole genome shotgun (WGS) entry which is preliminary data.</text>
</comment>
<evidence type="ECO:0000313" key="2">
    <source>
        <dbReference type="EMBL" id="CAK0847490.1"/>
    </source>
</evidence>
<proteinExistence type="predicted"/>
<name>A0ABN9TQJ7_9DINO</name>
<gene>
    <name evidence="2" type="ORF">PCOR1329_LOCUS40678</name>
</gene>
<protein>
    <submittedName>
        <fullName evidence="2">Uncharacterized protein</fullName>
    </submittedName>
</protein>
<accession>A0ABN9TQJ7</accession>
<dbReference type="Proteomes" id="UP001189429">
    <property type="component" value="Unassembled WGS sequence"/>
</dbReference>
<evidence type="ECO:0000313" key="3">
    <source>
        <dbReference type="Proteomes" id="UP001189429"/>
    </source>
</evidence>
<organism evidence="2 3">
    <name type="scientific">Prorocentrum cordatum</name>
    <dbReference type="NCBI Taxonomy" id="2364126"/>
    <lineage>
        <taxon>Eukaryota</taxon>
        <taxon>Sar</taxon>
        <taxon>Alveolata</taxon>
        <taxon>Dinophyceae</taxon>
        <taxon>Prorocentrales</taxon>
        <taxon>Prorocentraceae</taxon>
        <taxon>Prorocentrum</taxon>
    </lineage>
</organism>
<feature type="region of interest" description="Disordered" evidence="1">
    <location>
        <begin position="1"/>
        <end position="32"/>
    </location>
</feature>
<reference evidence="2" key="1">
    <citation type="submission" date="2023-10" db="EMBL/GenBank/DDBJ databases">
        <authorList>
            <person name="Chen Y."/>
            <person name="Shah S."/>
            <person name="Dougan E. K."/>
            <person name="Thang M."/>
            <person name="Chan C."/>
        </authorList>
    </citation>
    <scope>NUCLEOTIDE SEQUENCE [LARGE SCALE GENOMIC DNA]</scope>
</reference>
<evidence type="ECO:0000256" key="1">
    <source>
        <dbReference type="SAM" id="MobiDB-lite"/>
    </source>
</evidence>